<feature type="domain" description="Aerobactin siderophore biosynthesis IucA/IucC-like C-terminal" evidence="1">
    <location>
        <begin position="64"/>
        <end position="179"/>
    </location>
</feature>
<dbReference type="AlphaFoldDB" id="A0A7W6F5Y8"/>
<evidence type="ECO:0000313" key="5">
    <source>
        <dbReference type="Proteomes" id="UP001156881"/>
    </source>
</evidence>
<dbReference type="NCBIfam" id="TIGR03951">
    <property type="entry name" value="Fe_III_red_FhuF"/>
    <property type="match status" value="1"/>
</dbReference>
<name>A0A7W6F5Y8_9HYPH</name>
<dbReference type="GO" id="GO:0003824">
    <property type="term" value="F:catalytic activity"/>
    <property type="evidence" value="ECO:0007669"/>
    <property type="project" value="UniProtKB-ARBA"/>
</dbReference>
<dbReference type="EMBL" id="BSPG01000004">
    <property type="protein sequence ID" value="GLS43229.1"/>
    <property type="molecule type" value="Genomic_DNA"/>
</dbReference>
<dbReference type="PRINTS" id="PR01714">
    <property type="entry name" value="2FE2SRDCTASE"/>
</dbReference>
<gene>
    <name evidence="2" type="ORF">GCM10007884_12140</name>
    <name evidence="3" type="ORF">GGR33_001336</name>
</gene>
<evidence type="ECO:0000313" key="4">
    <source>
        <dbReference type="Proteomes" id="UP000517759"/>
    </source>
</evidence>
<evidence type="ECO:0000259" key="1">
    <source>
        <dbReference type="Pfam" id="PF06276"/>
    </source>
</evidence>
<dbReference type="InterPro" id="IPR022770">
    <property type="entry name" value="IucA/IucC-like_C"/>
</dbReference>
<reference evidence="2" key="1">
    <citation type="journal article" date="2014" name="Int. J. Syst. Evol. Microbiol.">
        <title>Complete genome of a new Firmicutes species belonging to the dominant human colonic microbiota ('Ruminococcus bicirculans') reveals two chromosomes and a selective capacity to utilize plant glucans.</title>
        <authorList>
            <consortium name="NISC Comparative Sequencing Program"/>
            <person name="Wegmann U."/>
            <person name="Louis P."/>
            <person name="Goesmann A."/>
            <person name="Henrissat B."/>
            <person name="Duncan S.H."/>
            <person name="Flint H.J."/>
        </authorList>
    </citation>
    <scope>NUCLEOTIDE SEQUENCE</scope>
    <source>
        <strain evidence="2">NBRC 107710</strain>
    </source>
</reference>
<sequence>MIEEIAERVPDSLGAYRGGVATGPGSPDALPLTSLRDPDVFDAMLDRFSKGLDLDTTDRRALVSYWSQFYFAVLATPALTALMCLGRPLPLAFEATSLECDEAGRPACLLVPPDAVAAARPSACAAAQGLAGLMDDHLHPFVELCRAQCGIAPRVLWGNAAVIFDYVAREIGEETALACADIASCLGWPGARAGAGSPLARALCPGASGCARRRVCCLRQRLPGVASCGSLCPLECADR</sequence>
<organism evidence="3 4">
    <name type="scientific">Methylobacterium brachythecii</name>
    <dbReference type="NCBI Taxonomy" id="1176177"/>
    <lineage>
        <taxon>Bacteria</taxon>
        <taxon>Pseudomonadati</taxon>
        <taxon>Pseudomonadota</taxon>
        <taxon>Alphaproteobacteria</taxon>
        <taxon>Hyphomicrobiales</taxon>
        <taxon>Methylobacteriaceae</taxon>
        <taxon>Methylobacterium</taxon>
    </lineage>
</organism>
<keyword evidence="5" id="KW-1185">Reference proteome</keyword>
<dbReference type="Proteomes" id="UP000517759">
    <property type="component" value="Unassembled WGS sequence"/>
</dbReference>
<accession>A0A7W6F5Y8</accession>
<dbReference type="RefSeq" id="WP_183503096.1">
    <property type="nucleotide sequence ID" value="NZ_BSPG01000004.1"/>
</dbReference>
<comment type="caution">
    <text evidence="3">The sequence shown here is derived from an EMBL/GenBank/DDBJ whole genome shotgun (WGS) entry which is preliminary data.</text>
</comment>
<reference evidence="2" key="4">
    <citation type="submission" date="2023-01" db="EMBL/GenBank/DDBJ databases">
        <title>Draft genome sequence of Methylobacterium brachythecii strain NBRC 107710.</title>
        <authorList>
            <person name="Sun Q."/>
            <person name="Mori K."/>
        </authorList>
    </citation>
    <scope>NUCLEOTIDE SEQUENCE</scope>
    <source>
        <strain evidence="2">NBRC 107710</strain>
    </source>
</reference>
<dbReference type="Pfam" id="PF06276">
    <property type="entry name" value="FhuF"/>
    <property type="match status" value="1"/>
</dbReference>
<reference evidence="3 4" key="3">
    <citation type="submission" date="2020-08" db="EMBL/GenBank/DDBJ databases">
        <title>Genomic Encyclopedia of Type Strains, Phase IV (KMG-IV): sequencing the most valuable type-strain genomes for metagenomic binning, comparative biology and taxonomic classification.</title>
        <authorList>
            <person name="Goeker M."/>
        </authorList>
    </citation>
    <scope>NUCLEOTIDE SEQUENCE [LARGE SCALE GENOMIC DNA]</scope>
    <source>
        <strain evidence="3 4">DSM 24105</strain>
    </source>
</reference>
<dbReference type="InterPro" id="IPR008090">
    <property type="entry name" value="Fe_iron_reduct"/>
</dbReference>
<proteinExistence type="predicted"/>
<protein>
    <submittedName>
        <fullName evidence="3">Ferric iron reductase protein FhuF</fullName>
    </submittedName>
    <submittedName>
        <fullName evidence="2">Siderophore-iron reductase FhuF</fullName>
    </submittedName>
</protein>
<reference evidence="5" key="2">
    <citation type="journal article" date="2019" name="Int. J. Syst. Evol. Microbiol.">
        <title>The Global Catalogue of Microorganisms (GCM) 10K type strain sequencing project: providing services to taxonomists for standard genome sequencing and annotation.</title>
        <authorList>
            <consortium name="The Broad Institute Genomics Platform"/>
            <consortium name="The Broad Institute Genome Sequencing Center for Infectious Disease"/>
            <person name="Wu L."/>
            <person name="Ma J."/>
        </authorList>
    </citation>
    <scope>NUCLEOTIDE SEQUENCE [LARGE SCALE GENOMIC DNA]</scope>
    <source>
        <strain evidence="5">NBRC 107710</strain>
    </source>
</reference>
<dbReference type="EMBL" id="JACIDN010000002">
    <property type="protein sequence ID" value="MBB3901850.1"/>
    <property type="molecule type" value="Genomic_DNA"/>
</dbReference>
<dbReference type="Proteomes" id="UP001156881">
    <property type="component" value="Unassembled WGS sequence"/>
</dbReference>
<evidence type="ECO:0000313" key="3">
    <source>
        <dbReference type="EMBL" id="MBB3901850.1"/>
    </source>
</evidence>
<evidence type="ECO:0000313" key="2">
    <source>
        <dbReference type="EMBL" id="GLS43229.1"/>
    </source>
</evidence>